<dbReference type="Proteomes" id="UP000598820">
    <property type="component" value="Unassembled WGS sequence"/>
</dbReference>
<dbReference type="AlphaFoldDB" id="A0A926Y3T8"/>
<keyword evidence="2" id="KW-1185">Reference proteome</keyword>
<reference evidence="1" key="1">
    <citation type="submission" date="2020-09" db="EMBL/GenBank/DDBJ databases">
        <authorList>
            <person name="Kim M.K."/>
        </authorList>
    </citation>
    <scope>NUCLEOTIDE SEQUENCE</scope>
    <source>
        <strain evidence="1">BT702</strain>
    </source>
</reference>
<dbReference type="Gene3D" id="2.120.10.30">
    <property type="entry name" value="TolB, C-terminal domain"/>
    <property type="match status" value="1"/>
</dbReference>
<dbReference type="PROSITE" id="PS51257">
    <property type="entry name" value="PROKAR_LIPOPROTEIN"/>
    <property type="match status" value="1"/>
</dbReference>
<dbReference type="RefSeq" id="WP_190891081.1">
    <property type="nucleotide sequence ID" value="NZ_JACWZY010000032.1"/>
</dbReference>
<dbReference type="InterPro" id="IPR011042">
    <property type="entry name" value="6-blade_b-propeller_TolB-like"/>
</dbReference>
<evidence type="ECO:0000313" key="2">
    <source>
        <dbReference type="Proteomes" id="UP000598820"/>
    </source>
</evidence>
<name>A0A926Y3T8_9BACT</name>
<protein>
    <submittedName>
        <fullName evidence="1">ScyD/ScyE family protein</fullName>
    </submittedName>
</protein>
<dbReference type="SUPFAM" id="SSF63825">
    <property type="entry name" value="YWTD domain"/>
    <property type="match status" value="1"/>
</dbReference>
<dbReference type="NCBIfam" id="NF033206">
    <property type="entry name" value="ScyE_fam"/>
    <property type="match status" value="1"/>
</dbReference>
<organism evidence="1 2">
    <name type="scientific">Spirosoma profusum</name>
    <dbReference type="NCBI Taxonomy" id="2771354"/>
    <lineage>
        <taxon>Bacteria</taxon>
        <taxon>Pseudomonadati</taxon>
        <taxon>Bacteroidota</taxon>
        <taxon>Cytophagia</taxon>
        <taxon>Cytophagales</taxon>
        <taxon>Cytophagaceae</taxon>
        <taxon>Spirosoma</taxon>
    </lineage>
</organism>
<accession>A0A926Y3T8</accession>
<dbReference type="InterPro" id="IPR048031">
    <property type="entry name" value="ScyD/ScyE-like"/>
</dbReference>
<dbReference type="EMBL" id="JACWZY010000032">
    <property type="protein sequence ID" value="MBD2704477.1"/>
    <property type="molecule type" value="Genomic_DNA"/>
</dbReference>
<gene>
    <name evidence="1" type="ORF">IC229_27805</name>
</gene>
<comment type="caution">
    <text evidence="1">The sequence shown here is derived from an EMBL/GenBank/DDBJ whole genome shotgun (WGS) entry which is preliminary data.</text>
</comment>
<sequence length="346" mass="35992">MFKKRSTLYSLLPMLLIGSCLLVVVSCLDHRIPNPLTLAPVAGPPFASGLRSPIGLTDDPRGNVWVTEAGSGTINNGQVTVITPAGVKYPAITGFVSAISPEGSPEGLTHLTYKDGKLYILNGVQEQLFVADISNFVPGVSPPIPASSLLGIDIGTFVRTARPNAPDAPDSNPYNLTFGPNGDLFIVDAGGNAIIRRNQTSGALSVFAVFNDIPNSTTVGPPMVDAVPTGIVYDGTNFYVSTLTGAPFPAGAARIYQVNANGTAPVTPTIYKTGFSGLTDITLAPSRLPLVTEFGFGPPGRVANEAGATLVSPVITAVDIHPSTTSLDTYYVLSYGPGIITKFTAQ</sequence>
<proteinExistence type="predicted"/>
<evidence type="ECO:0000313" key="1">
    <source>
        <dbReference type="EMBL" id="MBD2704477.1"/>
    </source>
</evidence>